<dbReference type="Proteomes" id="UP000738349">
    <property type="component" value="Unassembled WGS sequence"/>
</dbReference>
<protein>
    <submittedName>
        <fullName evidence="1">Uncharacterized protein</fullName>
    </submittedName>
</protein>
<gene>
    <name evidence="1" type="ORF">EDB81DRAFT_810713</name>
</gene>
<evidence type="ECO:0000313" key="1">
    <source>
        <dbReference type="EMBL" id="KAH7124473.1"/>
    </source>
</evidence>
<evidence type="ECO:0000313" key="2">
    <source>
        <dbReference type="Proteomes" id="UP000738349"/>
    </source>
</evidence>
<comment type="caution">
    <text evidence="1">The sequence shown here is derived from an EMBL/GenBank/DDBJ whole genome shotgun (WGS) entry which is preliminary data.</text>
</comment>
<organism evidence="1 2">
    <name type="scientific">Dactylonectria macrodidyma</name>
    <dbReference type="NCBI Taxonomy" id="307937"/>
    <lineage>
        <taxon>Eukaryota</taxon>
        <taxon>Fungi</taxon>
        <taxon>Dikarya</taxon>
        <taxon>Ascomycota</taxon>
        <taxon>Pezizomycotina</taxon>
        <taxon>Sordariomycetes</taxon>
        <taxon>Hypocreomycetidae</taxon>
        <taxon>Hypocreales</taxon>
        <taxon>Nectriaceae</taxon>
        <taxon>Dactylonectria</taxon>
    </lineage>
</organism>
<proteinExistence type="predicted"/>
<keyword evidence="2" id="KW-1185">Reference proteome</keyword>
<sequence length="99" mass="10849">MAHSALMFSQILVRTTSGNIEGWLPLPDSCRITSVSGIINVRVQASRNFRLSGPSRVGPRLCNETDSSHTKSKLLESTFSPFLPPSTLLRSHLRSFGPP</sequence>
<dbReference type="EMBL" id="JAGMUV010000021">
    <property type="protein sequence ID" value="KAH7124473.1"/>
    <property type="molecule type" value="Genomic_DNA"/>
</dbReference>
<name>A0A9P9IJI2_9HYPO</name>
<reference evidence="1" key="1">
    <citation type="journal article" date="2021" name="Nat. Commun.">
        <title>Genetic determinants of endophytism in the Arabidopsis root mycobiome.</title>
        <authorList>
            <person name="Mesny F."/>
            <person name="Miyauchi S."/>
            <person name="Thiergart T."/>
            <person name="Pickel B."/>
            <person name="Atanasova L."/>
            <person name="Karlsson M."/>
            <person name="Huettel B."/>
            <person name="Barry K.W."/>
            <person name="Haridas S."/>
            <person name="Chen C."/>
            <person name="Bauer D."/>
            <person name="Andreopoulos W."/>
            <person name="Pangilinan J."/>
            <person name="LaButti K."/>
            <person name="Riley R."/>
            <person name="Lipzen A."/>
            <person name="Clum A."/>
            <person name="Drula E."/>
            <person name="Henrissat B."/>
            <person name="Kohler A."/>
            <person name="Grigoriev I.V."/>
            <person name="Martin F.M."/>
            <person name="Hacquard S."/>
        </authorList>
    </citation>
    <scope>NUCLEOTIDE SEQUENCE</scope>
    <source>
        <strain evidence="1">MPI-CAGE-AT-0147</strain>
    </source>
</reference>
<accession>A0A9P9IJI2</accession>
<dbReference type="AlphaFoldDB" id="A0A9P9IJI2"/>